<gene>
    <name evidence="1" type="ORF">JE024_20780</name>
</gene>
<dbReference type="EMBL" id="JAFEJA010000001">
    <property type="protein sequence ID" value="MBM9621131.1"/>
    <property type="molecule type" value="Genomic_DNA"/>
</dbReference>
<proteinExistence type="predicted"/>
<name>A0ABS2UUG0_9ACTN</name>
<sequence>MAHSDDSPTAFEDLRARATALRRQGLSLRQIRDRLRVHNNDLLHRLVGGEPPPARTRQPNAKDDLRARARELRLAGLTYDRIQLELGCSKSSISLWVRDLPKPEPRYTEEEQRALMNAGLAHLRAAREEDRRTAKAEAAHSVGELSERELLLVGAALYWAEGGKDKPWQRREHLKFINSDPDVIRLHLRWLELLGVSRDRLRLTLNIHENADAAEAQAYWARLTGTDASHFNKTVVKRHNPLTRRRNTGPAYRGALTVYVRGSAGLYRRMEGTWYGIVGAALDPGKRKRA</sequence>
<dbReference type="RefSeq" id="WP_205375029.1">
    <property type="nucleotide sequence ID" value="NZ_JAFEJA010000001.1"/>
</dbReference>
<organism evidence="1 2">
    <name type="scientific">Streptomyces zhihengii</name>
    <dbReference type="NCBI Taxonomy" id="1818004"/>
    <lineage>
        <taxon>Bacteria</taxon>
        <taxon>Bacillati</taxon>
        <taxon>Actinomycetota</taxon>
        <taxon>Actinomycetes</taxon>
        <taxon>Kitasatosporales</taxon>
        <taxon>Streptomycetaceae</taxon>
        <taxon>Streptomyces</taxon>
    </lineage>
</organism>
<reference evidence="1 2" key="1">
    <citation type="journal article" date="2016" name="Arch. Microbiol.">
        <title>Streptomyces zhihengii sp. nov., isolated from rhizospheric soil of Psammosilene tunicoides.</title>
        <authorList>
            <person name="Huang M.J."/>
            <person name="Fei J.J."/>
            <person name="Salam N."/>
            <person name="Kim C.J."/>
            <person name="Hozzein W.N."/>
            <person name="Xiao M."/>
            <person name="Huang H.Q."/>
            <person name="Li W.J."/>
        </authorList>
    </citation>
    <scope>NUCLEOTIDE SEQUENCE [LARGE SCALE GENOMIC DNA]</scope>
    <source>
        <strain evidence="1 2">YIM T102</strain>
    </source>
</reference>
<dbReference type="Proteomes" id="UP000664109">
    <property type="component" value="Unassembled WGS sequence"/>
</dbReference>
<comment type="caution">
    <text evidence="1">The sequence shown here is derived from an EMBL/GenBank/DDBJ whole genome shotgun (WGS) entry which is preliminary data.</text>
</comment>
<evidence type="ECO:0000313" key="2">
    <source>
        <dbReference type="Proteomes" id="UP000664109"/>
    </source>
</evidence>
<evidence type="ECO:0000313" key="1">
    <source>
        <dbReference type="EMBL" id="MBM9621131.1"/>
    </source>
</evidence>
<protein>
    <submittedName>
        <fullName evidence="1">Uncharacterized protein</fullName>
    </submittedName>
</protein>
<accession>A0ABS2UUG0</accession>
<keyword evidence="2" id="KW-1185">Reference proteome</keyword>